<proteinExistence type="predicted"/>
<keyword evidence="2" id="KW-1185">Reference proteome</keyword>
<dbReference type="InterPro" id="IPR007801">
    <property type="entry name" value="MbnB/TglH/ChrH"/>
</dbReference>
<dbReference type="Gene3D" id="3.20.20.150">
    <property type="entry name" value="Divalent-metal-dependent TIM barrel enzymes"/>
    <property type="match status" value="1"/>
</dbReference>
<dbReference type="EMBL" id="JAUSWN010000017">
    <property type="protein sequence ID" value="MDQ0480314.1"/>
    <property type="molecule type" value="Genomic_DNA"/>
</dbReference>
<sequence length="86" mass="9999">MPEQINRVLNENDVSFLLDLTHAKITALYNGWDVYDYILQLPLNSVKEIHVNGSGYDKNGFPEDIHKSMEDENYTYSKPKKIIKLL</sequence>
<evidence type="ECO:0000313" key="1">
    <source>
        <dbReference type="EMBL" id="MDQ0480314.1"/>
    </source>
</evidence>
<dbReference type="Pfam" id="PF05114">
    <property type="entry name" value="MbnB_TglH_ChrH"/>
    <property type="match status" value="1"/>
</dbReference>
<protein>
    <submittedName>
        <fullName evidence="1">Uncharacterized protein (UPF0276 family)</fullName>
    </submittedName>
</protein>
<dbReference type="Proteomes" id="UP001224418">
    <property type="component" value="Unassembled WGS sequence"/>
</dbReference>
<dbReference type="RefSeq" id="WP_307356220.1">
    <property type="nucleotide sequence ID" value="NZ_BAAACJ010000013.1"/>
</dbReference>
<reference evidence="1 2" key="1">
    <citation type="submission" date="2023-07" db="EMBL/GenBank/DDBJ databases">
        <title>Genomic Encyclopedia of Type Strains, Phase IV (KMG-IV): sequencing the most valuable type-strain genomes for metagenomic binning, comparative biology and taxonomic classification.</title>
        <authorList>
            <person name="Goeker M."/>
        </authorList>
    </citation>
    <scope>NUCLEOTIDE SEQUENCE [LARGE SCALE GENOMIC DNA]</scope>
    <source>
        <strain evidence="1 2">DSM 1400</strain>
    </source>
</reference>
<organism evidence="1 2">
    <name type="scientific">Hathewaya limosa</name>
    <name type="common">Clostridium limosum</name>
    <dbReference type="NCBI Taxonomy" id="1536"/>
    <lineage>
        <taxon>Bacteria</taxon>
        <taxon>Bacillati</taxon>
        <taxon>Bacillota</taxon>
        <taxon>Clostridia</taxon>
        <taxon>Eubacteriales</taxon>
        <taxon>Clostridiaceae</taxon>
        <taxon>Hathewaya</taxon>
    </lineage>
</organism>
<name>A0ABU0JTC6_HATLI</name>
<accession>A0ABU0JTC6</accession>
<evidence type="ECO:0000313" key="2">
    <source>
        <dbReference type="Proteomes" id="UP001224418"/>
    </source>
</evidence>
<gene>
    <name evidence="1" type="ORF">QOZ93_002062</name>
</gene>
<comment type="caution">
    <text evidence="1">The sequence shown here is derived from an EMBL/GenBank/DDBJ whole genome shotgun (WGS) entry which is preliminary data.</text>
</comment>